<dbReference type="SMART" id="SM00086">
    <property type="entry name" value="PAC"/>
    <property type="match status" value="2"/>
</dbReference>
<dbReference type="InterPro" id="IPR036890">
    <property type="entry name" value="HATPase_C_sf"/>
</dbReference>
<dbReference type="CDD" id="cd17546">
    <property type="entry name" value="REC_hyHK_CKI1_RcsC-like"/>
    <property type="match status" value="1"/>
</dbReference>
<evidence type="ECO:0000259" key="4">
    <source>
        <dbReference type="PROSITE" id="PS50112"/>
    </source>
</evidence>
<evidence type="ECO:0000256" key="1">
    <source>
        <dbReference type="ARBA" id="ARBA00022553"/>
    </source>
</evidence>
<sequence length="651" mass="71198">MRESSNPGQTQADPDERYSKAFSVSPDAITVTDLATGRYLDVNASFERLFGYQRDALVGRTSTEIGIWADPNDRARLIDVLKSQGVVKDFLAVTRRADGALRTCNLAGAVIAADDGQTVVLVVHDITEQLATERALRQAADRYAKLFHSSPDAVAVTELHTGRLVEFNDNFLRIFGYDRESAIGRTTLEMGLWAESGEREALVDTLEQIGVIRDAEFTLVRRDSARINVLMSGEVIEFNGVDCMLTVVRDVTLQRQARQREAELEDQLRRVQKLEALGTLAGGVAHDFNNILTAILAYTEFTLMDTEDSFAVKQNLVEVRKAALRARDLVKQILAFSRRQKQERAPIDLRAPVREALTLLRSTLPSTIQIEDHFPPEPLVVMADSGQMHQVVMNLCTNAAHAIGGRPGRLRVALDVVVPPPVGSGIVSADGGKAKAMISVKDDGSGMDEQVLKRIFEPFFTTKEPGEGTGLGLSVVHGIVQAHEGTIVVDSKQGVGTEFRIQLPLRDGAVDRRAPSIDAMPRGAGQRILVIDDEEPICELAQRFLVRLGYQVTAHTNPAAALEAFVEDPPPFDLVLTDFTMPLLTGVDVARRVTGRHPEIPVLLMSGYAGAWTTQDLRDAGIRLLINKPLALSILAAAVRDALSGEDARRV</sequence>
<dbReference type="InterPro" id="IPR035965">
    <property type="entry name" value="PAS-like_dom_sf"/>
</dbReference>
<dbReference type="PROSITE" id="PS50112">
    <property type="entry name" value="PAS"/>
    <property type="match status" value="2"/>
</dbReference>
<evidence type="ECO:0000259" key="3">
    <source>
        <dbReference type="PROSITE" id="PS50110"/>
    </source>
</evidence>
<dbReference type="InterPro" id="IPR000014">
    <property type="entry name" value="PAS"/>
</dbReference>
<dbReference type="CDD" id="cd00082">
    <property type="entry name" value="HisKA"/>
    <property type="match status" value="1"/>
</dbReference>
<dbReference type="NCBIfam" id="TIGR00229">
    <property type="entry name" value="sensory_box"/>
    <property type="match status" value="2"/>
</dbReference>
<dbReference type="Gene3D" id="3.30.450.20">
    <property type="entry name" value="PAS domain"/>
    <property type="match status" value="2"/>
</dbReference>
<dbReference type="PANTHER" id="PTHR43065:SF42">
    <property type="entry name" value="TWO-COMPONENT SENSOR PPRA"/>
    <property type="match status" value="1"/>
</dbReference>
<dbReference type="SMART" id="SM00388">
    <property type="entry name" value="HisKA"/>
    <property type="match status" value="1"/>
</dbReference>
<dbReference type="InterPro" id="IPR011006">
    <property type="entry name" value="CheY-like_superfamily"/>
</dbReference>
<evidence type="ECO:0000313" key="5">
    <source>
        <dbReference type="EMBL" id="OIR03736.1"/>
    </source>
</evidence>
<feature type="domain" description="Histidine kinase" evidence="2">
    <location>
        <begin position="283"/>
        <end position="507"/>
    </location>
</feature>
<dbReference type="SUPFAM" id="SSF55785">
    <property type="entry name" value="PYP-like sensor domain (PAS domain)"/>
    <property type="match status" value="2"/>
</dbReference>
<dbReference type="GO" id="GO:0000155">
    <property type="term" value="F:phosphorelay sensor kinase activity"/>
    <property type="evidence" value="ECO:0007669"/>
    <property type="project" value="InterPro"/>
</dbReference>
<dbReference type="InterPro" id="IPR001789">
    <property type="entry name" value="Sig_transdc_resp-reg_receiver"/>
</dbReference>
<dbReference type="Pfam" id="PF02518">
    <property type="entry name" value="HATPase_c"/>
    <property type="match status" value="1"/>
</dbReference>
<dbReference type="AlphaFoldDB" id="A0A1J5SI89"/>
<reference evidence="5" key="1">
    <citation type="submission" date="2016-10" db="EMBL/GenBank/DDBJ databases">
        <title>Sequence of Gallionella enrichment culture.</title>
        <authorList>
            <person name="Poehlein A."/>
            <person name="Muehling M."/>
            <person name="Daniel R."/>
        </authorList>
    </citation>
    <scope>NUCLEOTIDE SEQUENCE</scope>
</reference>
<feature type="domain" description="PAS" evidence="4">
    <location>
        <begin position="14"/>
        <end position="82"/>
    </location>
</feature>
<dbReference type="InterPro" id="IPR001610">
    <property type="entry name" value="PAC"/>
</dbReference>
<dbReference type="InterPro" id="IPR004358">
    <property type="entry name" value="Sig_transdc_His_kin-like_C"/>
</dbReference>
<organism evidence="5">
    <name type="scientific">mine drainage metagenome</name>
    <dbReference type="NCBI Taxonomy" id="410659"/>
    <lineage>
        <taxon>unclassified sequences</taxon>
        <taxon>metagenomes</taxon>
        <taxon>ecological metagenomes</taxon>
    </lineage>
</organism>
<protein>
    <submittedName>
        <fullName evidence="5">Blue-light-activated protein</fullName>
    </submittedName>
</protein>
<dbReference type="PROSITE" id="PS50110">
    <property type="entry name" value="RESPONSE_REGULATORY"/>
    <property type="match status" value="1"/>
</dbReference>
<dbReference type="PANTHER" id="PTHR43065">
    <property type="entry name" value="SENSOR HISTIDINE KINASE"/>
    <property type="match status" value="1"/>
</dbReference>
<dbReference type="SUPFAM" id="SSF47384">
    <property type="entry name" value="Homodimeric domain of signal transducing histidine kinase"/>
    <property type="match status" value="1"/>
</dbReference>
<accession>A0A1J5SI89</accession>
<evidence type="ECO:0000259" key="2">
    <source>
        <dbReference type="PROSITE" id="PS50109"/>
    </source>
</evidence>
<dbReference type="SMART" id="SM00091">
    <property type="entry name" value="PAS"/>
    <property type="match status" value="2"/>
</dbReference>
<dbReference type="PRINTS" id="PR00344">
    <property type="entry name" value="BCTRLSENSOR"/>
</dbReference>
<feature type="domain" description="Response regulatory" evidence="3">
    <location>
        <begin position="527"/>
        <end position="643"/>
    </location>
</feature>
<dbReference type="InterPro" id="IPR003661">
    <property type="entry name" value="HisK_dim/P_dom"/>
</dbReference>
<gene>
    <name evidence="5" type="ORF">GALL_141530</name>
</gene>
<name>A0A1J5SI89_9ZZZZ</name>
<dbReference type="Pfam" id="PF13426">
    <property type="entry name" value="PAS_9"/>
    <property type="match status" value="2"/>
</dbReference>
<dbReference type="Pfam" id="PF00512">
    <property type="entry name" value="HisKA"/>
    <property type="match status" value="1"/>
</dbReference>
<dbReference type="EMBL" id="MLJW01000063">
    <property type="protein sequence ID" value="OIR03736.1"/>
    <property type="molecule type" value="Genomic_DNA"/>
</dbReference>
<dbReference type="PROSITE" id="PS50109">
    <property type="entry name" value="HIS_KIN"/>
    <property type="match status" value="1"/>
</dbReference>
<feature type="domain" description="PAS" evidence="4">
    <location>
        <begin position="139"/>
        <end position="188"/>
    </location>
</feature>
<dbReference type="CDD" id="cd00130">
    <property type="entry name" value="PAS"/>
    <property type="match status" value="2"/>
</dbReference>
<dbReference type="Gene3D" id="3.30.565.10">
    <property type="entry name" value="Histidine kinase-like ATPase, C-terminal domain"/>
    <property type="match status" value="1"/>
</dbReference>
<dbReference type="Gene3D" id="3.40.50.2300">
    <property type="match status" value="1"/>
</dbReference>
<dbReference type="SMART" id="SM00387">
    <property type="entry name" value="HATPase_c"/>
    <property type="match status" value="1"/>
</dbReference>
<dbReference type="InterPro" id="IPR003594">
    <property type="entry name" value="HATPase_dom"/>
</dbReference>
<dbReference type="Pfam" id="PF00072">
    <property type="entry name" value="Response_reg"/>
    <property type="match status" value="1"/>
</dbReference>
<dbReference type="InterPro" id="IPR036097">
    <property type="entry name" value="HisK_dim/P_sf"/>
</dbReference>
<proteinExistence type="predicted"/>
<dbReference type="SMART" id="SM00448">
    <property type="entry name" value="REC"/>
    <property type="match status" value="1"/>
</dbReference>
<dbReference type="SUPFAM" id="SSF55874">
    <property type="entry name" value="ATPase domain of HSP90 chaperone/DNA topoisomerase II/histidine kinase"/>
    <property type="match status" value="1"/>
</dbReference>
<dbReference type="SUPFAM" id="SSF52172">
    <property type="entry name" value="CheY-like"/>
    <property type="match status" value="1"/>
</dbReference>
<comment type="caution">
    <text evidence="5">The sequence shown here is derived from an EMBL/GenBank/DDBJ whole genome shotgun (WGS) entry which is preliminary data.</text>
</comment>
<dbReference type="Gene3D" id="1.10.287.130">
    <property type="match status" value="1"/>
</dbReference>
<keyword evidence="1" id="KW-0597">Phosphoprotein</keyword>
<dbReference type="InterPro" id="IPR005467">
    <property type="entry name" value="His_kinase_dom"/>
</dbReference>